<proteinExistence type="predicted"/>
<dbReference type="PANTHER" id="PTHR42892">
    <property type="entry name" value="GLUCOSAMINE-6-PHOSPHATE DEAMINASE-LIKE PROTEIN BT_0258-RELATED"/>
    <property type="match status" value="1"/>
</dbReference>
<dbReference type="InterPro" id="IPR052960">
    <property type="entry name" value="GlcN6P_deaminase-like"/>
</dbReference>
<accession>A0A645J4F0</accession>
<keyword evidence="1" id="KW-0378">Hydrolase</keyword>
<dbReference type="GO" id="GO:0004342">
    <property type="term" value="F:glucosamine-6-phosphate deaminase activity"/>
    <property type="evidence" value="ECO:0007669"/>
    <property type="project" value="UniProtKB-EC"/>
</dbReference>
<dbReference type="EC" id="3.5.99.6" evidence="1"/>
<name>A0A645J4F0_9ZZZZ</name>
<sequence length="132" mass="14626">MDVSFGGIGINGHIAFNEPPEEGEAISDEAFGQLPSRTLSLTRETRTINAVTAANGYIDYIPRRCVTVGMREILSAKKVRFYMNRMWQKGIVRKIALGPVTRFAPASFFQTHPDALLTIASYVAEPPLGRLR</sequence>
<dbReference type="PANTHER" id="PTHR42892:SF1">
    <property type="entry name" value="GLUCOSAMINE-6-PHOSPHATE ISOMERASE"/>
    <property type="match status" value="1"/>
</dbReference>
<dbReference type="EMBL" id="VSSQ01130757">
    <property type="protein sequence ID" value="MPN58267.1"/>
    <property type="molecule type" value="Genomic_DNA"/>
</dbReference>
<dbReference type="Gene3D" id="3.40.50.1360">
    <property type="match status" value="1"/>
</dbReference>
<organism evidence="1">
    <name type="scientific">bioreactor metagenome</name>
    <dbReference type="NCBI Taxonomy" id="1076179"/>
    <lineage>
        <taxon>unclassified sequences</taxon>
        <taxon>metagenomes</taxon>
        <taxon>ecological metagenomes</taxon>
    </lineage>
</organism>
<dbReference type="InterPro" id="IPR037171">
    <property type="entry name" value="NagB/RpiA_transferase-like"/>
</dbReference>
<dbReference type="SUPFAM" id="SSF100950">
    <property type="entry name" value="NagB/RpiA/CoA transferase-like"/>
    <property type="match status" value="1"/>
</dbReference>
<protein>
    <submittedName>
        <fullName evidence="1">Glucosamine-6-phosphate deaminase 1</fullName>
        <ecNumber evidence="1">3.5.99.6</ecNumber>
    </submittedName>
</protein>
<comment type="caution">
    <text evidence="1">The sequence shown here is derived from an EMBL/GenBank/DDBJ whole genome shotgun (WGS) entry which is preliminary data.</text>
</comment>
<gene>
    <name evidence="1" type="primary">nagB_66</name>
    <name evidence="1" type="ORF">SDC9_205970</name>
</gene>
<reference evidence="1" key="1">
    <citation type="submission" date="2019-08" db="EMBL/GenBank/DDBJ databases">
        <authorList>
            <person name="Kucharzyk K."/>
            <person name="Murdoch R.W."/>
            <person name="Higgins S."/>
            <person name="Loffler F."/>
        </authorList>
    </citation>
    <scope>NUCLEOTIDE SEQUENCE</scope>
</reference>
<evidence type="ECO:0000313" key="1">
    <source>
        <dbReference type="EMBL" id="MPN58267.1"/>
    </source>
</evidence>
<dbReference type="AlphaFoldDB" id="A0A645J4F0"/>